<protein>
    <submittedName>
        <fullName evidence="8">Chromate transporter</fullName>
    </submittedName>
</protein>
<comment type="similarity">
    <text evidence="2">Belongs to the chromate ion transporter (CHR) (TC 2.A.51) family.</text>
</comment>
<gene>
    <name evidence="8" type="ORF">EDD52_112134</name>
</gene>
<evidence type="ECO:0000256" key="6">
    <source>
        <dbReference type="ARBA" id="ARBA00023136"/>
    </source>
</evidence>
<dbReference type="AlphaFoldDB" id="A0A4R3J8E4"/>
<comment type="subcellular location">
    <subcellularLocation>
        <location evidence="1">Cell membrane</location>
        <topology evidence="1">Multi-pass membrane protein</topology>
    </subcellularLocation>
</comment>
<dbReference type="PANTHER" id="PTHR33567:SF3">
    <property type="entry name" value="CHROMATE ION TRANSPORTER (EUROFUNG)"/>
    <property type="match status" value="1"/>
</dbReference>
<dbReference type="Proteomes" id="UP000295696">
    <property type="component" value="Unassembled WGS sequence"/>
</dbReference>
<evidence type="ECO:0000313" key="9">
    <source>
        <dbReference type="Proteomes" id="UP000295696"/>
    </source>
</evidence>
<evidence type="ECO:0000256" key="4">
    <source>
        <dbReference type="ARBA" id="ARBA00022692"/>
    </source>
</evidence>
<keyword evidence="4 7" id="KW-0812">Transmembrane</keyword>
<feature type="transmembrane region" description="Helical" evidence="7">
    <location>
        <begin position="348"/>
        <end position="368"/>
    </location>
</feature>
<feature type="transmembrane region" description="Helical" evidence="7">
    <location>
        <begin position="272"/>
        <end position="296"/>
    </location>
</feature>
<organism evidence="8 9">
    <name type="scientific">Primorskyibacter sedentarius</name>
    <dbReference type="NCBI Taxonomy" id="745311"/>
    <lineage>
        <taxon>Bacteria</taxon>
        <taxon>Pseudomonadati</taxon>
        <taxon>Pseudomonadota</taxon>
        <taxon>Alphaproteobacteria</taxon>
        <taxon>Rhodobacterales</taxon>
        <taxon>Roseobacteraceae</taxon>
        <taxon>Primorskyibacter</taxon>
    </lineage>
</organism>
<feature type="transmembrane region" description="Helical" evidence="7">
    <location>
        <begin position="302"/>
        <end position="327"/>
    </location>
</feature>
<dbReference type="OrthoDB" id="8969999at2"/>
<evidence type="ECO:0000256" key="2">
    <source>
        <dbReference type="ARBA" id="ARBA00005262"/>
    </source>
</evidence>
<dbReference type="PANTHER" id="PTHR33567">
    <property type="entry name" value="CHROMATE ION TRANSPORTER (EUROFUNG)"/>
    <property type="match status" value="1"/>
</dbReference>
<feature type="transmembrane region" description="Helical" evidence="7">
    <location>
        <begin position="126"/>
        <end position="146"/>
    </location>
</feature>
<feature type="transmembrane region" description="Helical" evidence="7">
    <location>
        <begin position="388"/>
        <end position="406"/>
    </location>
</feature>
<evidence type="ECO:0000256" key="5">
    <source>
        <dbReference type="ARBA" id="ARBA00022989"/>
    </source>
</evidence>
<evidence type="ECO:0000256" key="1">
    <source>
        <dbReference type="ARBA" id="ARBA00004651"/>
    </source>
</evidence>
<dbReference type="Pfam" id="PF02417">
    <property type="entry name" value="Chromate_transp"/>
    <property type="match status" value="2"/>
</dbReference>
<proteinExistence type="inferred from homology"/>
<dbReference type="GO" id="GO:0015109">
    <property type="term" value="F:chromate transmembrane transporter activity"/>
    <property type="evidence" value="ECO:0007669"/>
    <property type="project" value="InterPro"/>
</dbReference>
<feature type="transmembrane region" description="Helical" evidence="7">
    <location>
        <begin position="158"/>
        <end position="189"/>
    </location>
</feature>
<dbReference type="RefSeq" id="WP_132246794.1">
    <property type="nucleotide sequence ID" value="NZ_SLZU01000012.1"/>
</dbReference>
<comment type="caution">
    <text evidence="8">The sequence shown here is derived from an EMBL/GenBank/DDBJ whole genome shotgun (WGS) entry which is preliminary data.</text>
</comment>
<keyword evidence="9" id="KW-1185">Reference proteome</keyword>
<keyword evidence="6 7" id="KW-0472">Membrane</keyword>
<reference evidence="8 9" key="1">
    <citation type="submission" date="2019-03" db="EMBL/GenBank/DDBJ databases">
        <title>Genomic Encyclopedia of Type Strains, Phase IV (KMG-IV): sequencing the most valuable type-strain genomes for metagenomic binning, comparative biology and taxonomic classification.</title>
        <authorList>
            <person name="Goeker M."/>
        </authorList>
    </citation>
    <scope>NUCLEOTIDE SEQUENCE [LARGE SCALE GENOMIC DNA]</scope>
    <source>
        <strain evidence="8 9">DSM 104836</strain>
    </source>
</reference>
<dbReference type="InterPro" id="IPR003370">
    <property type="entry name" value="Chromate_transpt"/>
</dbReference>
<dbReference type="GO" id="GO:0005886">
    <property type="term" value="C:plasma membrane"/>
    <property type="evidence" value="ECO:0007669"/>
    <property type="project" value="UniProtKB-SubCell"/>
</dbReference>
<evidence type="ECO:0000313" key="8">
    <source>
        <dbReference type="EMBL" id="TCS61176.1"/>
    </source>
</evidence>
<dbReference type="NCBIfam" id="TIGR00937">
    <property type="entry name" value="2A51"/>
    <property type="match status" value="1"/>
</dbReference>
<evidence type="ECO:0000256" key="7">
    <source>
        <dbReference type="SAM" id="Phobius"/>
    </source>
</evidence>
<dbReference type="PIRSF" id="PIRSF004810">
    <property type="entry name" value="ChrA"/>
    <property type="match status" value="1"/>
</dbReference>
<accession>A0A4R3J8E4</accession>
<dbReference type="EMBL" id="SLZU01000012">
    <property type="protein sequence ID" value="TCS61176.1"/>
    <property type="molecule type" value="Genomic_DNA"/>
</dbReference>
<feature type="transmembrane region" description="Helical" evidence="7">
    <location>
        <begin position="94"/>
        <end position="114"/>
    </location>
</feature>
<evidence type="ECO:0000256" key="3">
    <source>
        <dbReference type="ARBA" id="ARBA00022475"/>
    </source>
</evidence>
<feature type="transmembrane region" description="Helical" evidence="7">
    <location>
        <begin position="209"/>
        <end position="228"/>
    </location>
</feature>
<name>A0A4R3J8E4_9RHOB</name>
<keyword evidence="3" id="KW-1003">Cell membrane</keyword>
<keyword evidence="5 7" id="KW-1133">Transmembrane helix</keyword>
<dbReference type="InterPro" id="IPR014047">
    <property type="entry name" value="Chr_Tranpt_l_chain"/>
</dbReference>
<sequence>MAAQDDGLENAGHAQPHGTAGEVFRAFLKLGLTSFGGPVAHLGYFRHELVTRRKWIDEAGYADLVALCQFLPGPASSQVGFALGLLRGGPVGAFAAWTAFTLPSALLLVLFALAMPTFASPVGSGIIHGLKVVAVAVVAQAVWGMARSLAPDRPRASIALVAVLIVVFMAGSVGQIAAIVMGGLAGLAFCQGGGASAPTHLSFPVSRRAGTVSLLLFALLLLALPVAATTGAGAALFDAFYRAGALVFGGGHVVLPLLQAEAAISETVSEDAFLAGYGLAQAVPGPLFTFAAYLGAVAESGLGGVAGASIALVAVFLPGFLLLVGALPFWNSLRARPAAQAAMRGTNAAVVGILGAALYHPVFTSAILSPYDFALGLTAFILLTVWKLPPWFVVLLTAAGGLFLNLS</sequence>